<proteinExistence type="predicted"/>
<dbReference type="Proteomes" id="UP001152178">
    <property type="component" value="Unassembled WGS sequence"/>
</dbReference>
<keyword evidence="2" id="KW-1185">Reference proteome</keyword>
<organism evidence="1 2">
    <name type="scientific">Mesorhizobium qingshengii</name>
    <dbReference type="NCBI Taxonomy" id="1165689"/>
    <lineage>
        <taxon>Bacteria</taxon>
        <taxon>Pseudomonadati</taxon>
        <taxon>Pseudomonadota</taxon>
        <taxon>Alphaproteobacteria</taxon>
        <taxon>Hyphomicrobiales</taxon>
        <taxon>Phyllobacteriaceae</taxon>
        <taxon>Mesorhizobium</taxon>
    </lineage>
</organism>
<protein>
    <submittedName>
        <fullName evidence="1">Uncharacterized protein</fullName>
    </submittedName>
</protein>
<evidence type="ECO:0000313" key="1">
    <source>
        <dbReference type="EMBL" id="MCZ8545054.1"/>
    </source>
</evidence>
<evidence type="ECO:0000313" key="2">
    <source>
        <dbReference type="Proteomes" id="UP001152178"/>
    </source>
</evidence>
<reference evidence="1" key="1">
    <citation type="submission" date="2022-11" db="EMBL/GenBank/DDBJ databases">
        <authorList>
            <person name="Coimbra C."/>
        </authorList>
    </citation>
    <scope>NUCLEOTIDE SEQUENCE</scope>
    <source>
        <strain evidence="1">Jales19</strain>
    </source>
</reference>
<comment type="caution">
    <text evidence="1">The sequence shown here is derived from an EMBL/GenBank/DDBJ whole genome shotgun (WGS) entry which is preliminary data.</text>
</comment>
<name>A0ABT4QU01_9HYPH</name>
<dbReference type="RefSeq" id="WP_269905548.1">
    <property type="nucleotide sequence ID" value="NZ_JAPFQA010000004.1"/>
</dbReference>
<dbReference type="EMBL" id="JAPFQA010000004">
    <property type="protein sequence ID" value="MCZ8545054.1"/>
    <property type="molecule type" value="Genomic_DNA"/>
</dbReference>
<sequence>MRTKVVDASRQHEELRNGFIAAIRQIAPEMPADEILAVVCVFVGQLIALQDQRRFSSDAIMELVSFNIEAGNKVVIDDLLKTKGGNG</sequence>
<gene>
    <name evidence="1" type="ORF">OOJ09_12745</name>
</gene>
<accession>A0ABT4QU01</accession>